<dbReference type="OrthoDB" id="2758521at2759"/>
<keyword evidence="5" id="KW-1185">Reference proteome</keyword>
<keyword evidence="2" id="KW-1133">Transmembrane helix</keyword>
<dbReference type="AlphaFoldDB" id="A0A9P6DHY9"/>
<feature type="signal peptide" evidence="3">
    <location>
        <begin position="1"/>
        <end position="31"/>
    </location>
</feature>
<feature type="transmembrane region" description="Helical" evidence="2">
    <location>
        <begin position="201"/>
        <end position="221"/>
    </location>
</feature>
<evidence type="ECO:0000256" key="1">
    <source>
        <dbReference type="SAM" id="MobiDB-lite"/>
    </source>
</evidence>
<keyword evidence="2" id="KW-0472">Membrane</keyword>
<evidence type="ECO:0008006" key="6">
    <source>
        <dbReference type="Google" id="ProtNLM"/>
    </source>
</evidence>
<feature type="region of interest" description="Disordered" evidence="1">
    <location>
        <begin position="162"/>
        <end position="190"/>
    </location>
</feature>
<feature type="compositionally biased region" description="Low complexity" evidence="1">
    <location>
        <begin position="167"/>
        <end position="189"/>
    </location>
</feature>
<evidence type="ECO:0000256" key="3">
    <source>
        <dbReference type="SAM" id="SignalP"/>
    </source>
</evidence>
<gene>
    <name evidence="4" type="ORF">BDN71DRAFT_1505090</name>
</gene>
<keyword evidence="3" id="KW-0732">Signal</keyword>
<comment type="caution">
    <text evidence="4">The sequence shown here is derived from an EMBL/GenBank/DDBJ whole genome shotgun (WGS) entry which is preliminary data.</text>
</comment>
<evidence type="ECO:0000256" key="2">
    <source>
        <dbReference type="SAM" id="Phobius"/>
    </source>
</evidence>
<evidence type="ECO:0000313" key="5">
    <source>
        <dbReference type="Proteomes" id="UP000807025"/>
    </source>
</evidence>
<name>A0A9P6DHY9_PLEER</name>
<reference evidence="4" key="1">
    <citation type="submission" date="2020-11" db="EMBL/GenBank/DDBJ databases">
        <authorList>
            <consortium name="DOE Joint Genome Institute"/>
            <person name="Ahrendt S."/>
            <person name="Riley R."/>
            <person name="Andreopoulos W."/>
            <person name="Labutti K."/>
            <person name="Pangilinan J."/>
            <person name="Ruiz-Duenas F.J."/>
            <person name="Barrasa J.M."/>
            <person name="Sanchez-Garcia M."/>
            <person name="Camarero S."/>
            <person name="Miyauchi S."/>
            <person name="Serrano A."/>
            <person name="Linde D."/>
            <person name="Babiker R."/>
            <person name="Drula E."/>
            <person name="Ayuso-Fernandez I."/>
            <person name="Pacheco R."/>
            <person name="Padilla G."/>
            <person name="Ferreira P."/>
            <person name="Barriuso J."/>
            <person name="Kellner H."/>
            <person name="Castanera R."/>
            <person name="Alfaro M."/>
            <person name="Ramirez L."/>
            <person name="Pisabarro A.G."/>
            <person name="Kuo A."/>
            <person name="Tritt A."/>
            <person name="Lipzen A."/>
            <person name="He G."/>
            <person name="Yan M."/>
            <person name="Ng V."/>
            <person name="Cullen D."/>
            <person name="Martin F."/>
            <person name="Rosso M.-N."/>
            <person name="Henrissat B."/>
            <person name="Hibbett D."/>
            <person name="Martinez A.T."/>
            <person name="Grigoriev I.V."/>
        </authorList>
    </citation>
    <scope>NUCLEOTIDE SEQUENCE</scope>
    <source>
        <strain evidence="4">ATCC 90797</strain>
    </source>
</reference>
<sequence length="316" mass="34833">MNFPKPTNMFALLRLGTVLFSTFVSQFGAHGSLTNVTVDDASPRVQYLNGWSPVPSLYIQLDASQLFNGTWHGTTHYTQDINTREMHVNFTGVAVYSNDVVVGEYRHEVKTTDFFHNVPIYMNTTLPDKEHRFSNLIDSTVKPVLMLFDYLVYTTTHLPTDPPASPLPASSQANASPPSESPCSKCSASGDNHKKVSIDGAIIGGIVACIAVAITAIMVVLRPRRRRRLRSAPAVVEPWLPSTKPMATQSSLNPTILRSTRSMVLSSPSSRESFNQAPYAAPDEVMPQQTTTLNDGLGQVMFLMRFADSNGKYARY</sequence>
<dbReference type="EMBL" id="MU154546">
    <property type="protein sequence ID" value="KAF9497095.1"/>
    <property type="molecule type" value="Genomic_DNA"/>
</dbReference>
<accession>A0A9P6DHY9</accession>
<dbReference type="Proteomes" id="UP000807025">
    <property type="component" value="Unassembled WGS sequence"/>
</dbReference>
<protein>
    <recommendedName>
        <fullName evidence="6">Mid2 domain-containing protein</fullName>
    </recommendedName>
</protein>
<proteinExistence type="predicted"/>
<keyword evidence="2" id="KW-0812">Transmembrane</keyword>
<organism evidence="4 5">
    <name type="scientific">Pleurotus eryngii</name>
    <name type="common">Boletus of the steppes</name>
    <dbReference type="NCBI Taxonomy" id="5323"/>
    <lineage>
        <taxon>Eukaryota</taxon>
        <taxon>Fungi</taxon>
        <taxon>Dikarya</taxon>
        <taxon>Basidiomycota</taxon>
        <taxon>Agaricomycotina</taxon>
        <taxon>Agaricomycetes</taxon>
        <taxon>Agaricomycetidae</taxon>
        <taxon>Agaricales</taxon>
        <taxon>Pleurotineae</taxon>
        <taxon>Pleurotaceae</taxon>
        <taxon>Pleurotus</taxon>
    </lineage>
</organism>
<evidence type="ECO:0000313" key="4">
    <source>
        <dbReference type="EMBL" id="KAF9497095.1"/>
    </source>
</evidence>
<feature type="chain" id="PRO_5040489927" description="Mid2 domain-containing protein" evidence="3">
    <location>
        <begin position="32"/>
        <end position="316"/>
    </location>
</feature>